<dbReference type="PRINTS" id="PR00419">
    <property type="entry name" value="ADXRDTASE"/>
</dbReference>
<comment type="caution">
    <text evidence="24">The sequence shown here is derived from an EMBL/GenBank/DDBJ whole genome shotgun (WGS) entry which is preliminary data.</text>
</comment>
<feature type="binding site" evidence="21">
    <location>
        <position position="1161"/>
    </location>
    <ligand>
        <name>[3Fe-4S] cluster</name>
        <dbReference type="ChEBI" id="CHEBI:21137"/>
    </ligand>
</feature>
<name>A0A0B0N5T0_GOSAR</name>
<evidence type="ECO:0000256" key="2">
    <source>
        <dbReference type="ARBA" id="ARBA00001974"/>
    </source>
</evidence>
<dbReference type="GO" id="GO:0016639">
    <property type="term" value="F:oxidoreductase activity, acting on the CH-NH2 group of donors, NAD or NADP as acceptor"/>
    <property type="evidence" value="ECO:0007669"/>
    <property type="project" value="InterPro"/>
</dbReference>
<keyword evidence="8" id="KW-0285">Flavoprotein</keyword>
<dbReference type="Pfam" id="PF00310">
    <property type="entry name" value="GATase_2"/>
    <property type="match status" value="1"/>
</dbReference>
<evidence type="ECO:0000256" key="9">
    <source>
        <dbReference type="ARBA" id="ARBA00022643"/>
    </source>
</evidence>
<evidence type="ECO:0000313" key="25">
    <source>
        <dbReference type="Proteomes" id="UP000032142"/>
    </source>
</evidence>
<dbReference type="InterPro" id="IPR006982">
    <property type="entry name" value="Glu_synth_centr_N"/>
</dbReference>
<dbReference type="EMBL" id="JRRC01452915">
    <property type="protein sequence ID" value="KHG06491.1"/>
    <property type="molecule type" value="Genomic_DNA"/>
</dbReference>
<keyword evidence="12" id="KW-0315">Glutamine amidotransferase</keyword>
<dbReference type="SUPFAM" id="SSF51395">
    <property type="entry name" value="FMN-linked oxidoreductases"/>
    <property type="match status" value="1"/>
</dbReference>
<dbReference type="UniPathway" id="UPA00634">
    <property type="reaction ID" value="UER00690"/>
</dbReference>
<evidence type="ECO:0000313" key="24">
    <source>
        <dbReference type="EMBL" id="KHG06491.1"/>
    </source>
</evidence>
<keyword evidence="13" id="KW-0560">Oxidoreductase</keyword>
<evidence type="ECO:0000256" key="7">
    <source>
        <dbReference type="ARBA" id="ARBA00022605"/>
    </source>
</evidence>
<evidence type="ECO:0000256" key="12">
    <source>
        <dbReference type="ARBA" id="ARBA00022962"/>
    </source>
</evidence>
<evidence type="ECO:0000256" key="18">
    <source>
        <dbReference type="ARBA" id="ARBA00024383"/>
    </source>
</evidence>
<keyword evidence="10" id="KW-0479">Metal-binding</keyword>
<keyword evidence="9" id="KW-0288">FMN</keyword>
<dbReference type="NCBIfam" id="TIGR01317">
    <property type="entry name" value="GOGAT_sm_gam"/>
    <property type="match status" value="1"/>
</dbReference>
<keyword evidence="14" id="KW-0408">Iron</keyword>
<evidence type="ECO:0000256" key="13">
    <source>
        <dbReference type="ARBA" id="ARBA00023002"/>
    </source>
</evidence>
<proteinExistence type="inferred from homology"/>
<reference evidence="25" key="1">
    <citation type="submission" date="2014-09" db="EMBL/GenBank/DDBJ databases">
        <authorList>
            <person name="Mudge J."/>
            <person name="Ramaraj T."/>
            <person name="Lindquist I.E."/>
            <person name="Bharti A.K."/>
            <person name="Sundararajan A."/>
            <person name="Cameron C.T."/>
            <person name="Woodward J.E."/>
            <person name="May G.D."/>
            <person name="Brubaker C."/>
            <person name="Broadhvest J."/>
            <person name="Wilkins T.A."/>
        </authorList>
    </citation>
    <scope>NUCLEOTIDE SEQUENCE</scope>
    <source>
        <strain evidence="25">cv. AKA8401</strain>
    </source>
</reference>
<comment type="pathway">
    <text evidence="3">Energy metabolism; nitrogen metabolism.</text>
</comment>
<dbReference type="GO" id="GO:0010181">
    <property type="term" value="F:FMN binding"/>
    <property type="evidence" value="ECO:0007669"/>
    <property type="project" value="InterPro"/>
</dbReference>
<dbReference type="InterPro" id="IPR036188">
    <property type="entry name" value="FAD/NAD-bd_sf"/>
</dbReference>
<dbReference type="FunFam" id="2.160.20.60:FF:000001">
    <property type="entry name" value="Glutamate synthase, large subunit"/>
    <property type="match status" value="1"/>
</dbReference>
<dbReference type="SUPFAM" id="SSF56235">
    <property type="entry name" value="N-terminal nucleophile aminohydrolases (Ntn hydrolases)"/>
    <property type="match status" value="1"/>
</dbReference>
<dbReference type="InterPro" id="IPR009051">
    <property type="entry name" value="Helical_ferredxn"/>
</dbReference>
<dbReference type="PIRSF" id="PIRSF000187">
    <property type="entry name" value="GOGAT"/>
    <property type="match status" value="1"/>
</dbReference>
<evidence type="ECO:0000256" key="19">
    <source>
        <dbReference type="ARBA" id="ARBA00048867"/>
    </source>
</evidence>
<keyword evidence="17 21" id="KW-0003">3Fe-4S</keyword>
<evidence type="ECO:0000256" key="10">
    <source>
        <dbReference type="ARBA" id="ARBA00022723"/>
    </source>
</evidence>
<keyword evidence="15 21" id="KW-0411">Iron-sulfur</keyword>
<evidence type="ECO:0000256" key="1">
    <source>
        <dbReference type="ARBA" id="ARBA00001917"/>
    </source>
</evidence>
<dbReference type="Gene3D" id="3.20.20.70">
    <property type="entry name" value="Aldolase class I"/>
    <property type="match status" value="2"/>
</dbReference>
<evidence type="ECO:0000256" key="17">
    <source>
        <dbReference type="ARBA" id="ARBA00023291"/>
    </source>
</evidence>
<sequence length="2103" mass="230805">MSSASASTSSSLLQLRNSSCALPSLNKASLAVQLNVIPSVRRKTRTVRCSVKKNSSAALEKKFLGTRLRGSGLERLHLWQTDGPSRAPKLRFVVRSSLSGVPEKPLGLYDPSFDKDSCGVGFVAELSGDRTRKTITDALEMLIRMSHRGACGCETNTGDGAGILVALPHDFYKEVAKDVGFELPPPGDYAVGMFFLPTSESRREESKNVFTKVAESLGHRVLGWRLVPTDNSGLGTAALQTEPVIEQVFLAPTSRSKADIEQQMYILRRVSMVAIRAALNLQHGGVRDFYICSLSSRTVIYKGQLKPDQLQNYYYADLGNERFTSYMALFFHSLDNYMNLDAGVDALGELIHSRFSTNTFPSWDRAQPMRVLGHNGEINTLRGNENWMKAREGSLKCKELGLSKNEMKKLLPIVDASSSDSGAFDGVLELLVRAGRSLPEAVMMMIPEAWQNDKNMDPHRKALYEYFSALMEPWDGPALISFTDGHYLGATLDRNGLRPGRFYVTHSGRVIMASEVGVVDIPPKDVLRKERLNPGMMLLVDFEKHIVVDDEALKQQYSLARPYGKWLERQKIELKDIVNSVQESERAIPAIAGTLPALNDDDNLENMGIHGPEGDLTETTEEQCHRLSLKGPLLSIEETEAIKKMNYRGWRSKVLDITYSKDCGRKGLEEILNRICAEARDAIKEGYTLLVLSDRAFSSKRVAVSSLLAVGAVHHHLVKKLERTRVGLVVESAEPREVHHFCTLVGFGADAICPYLAIEAIWRLQVDGKIPLKTSGEFHSKDELVKKYFKASNYGMMKVLAKMGISTLASYKGAQIFEALGLSSEVIEKCFAGIPSRVEGATFEMLARDALHLHELAFPSRPMVPKSAEAVALPNPGDYHWRKGGEVHLNDPLAIAKLEIVKRFCTGAMSYGSISLEAHTTLAIAMNAIGGKSNTGEGGEKPSCMEPLPDGSRNPKRSSIKQVASGRFGVSSYYLTNADELQIKMAQGAKPGEGGELPGHKVIGDIAVTRNSTAGVGLISPPPHHDIYSIEDLAQLIHDLKNSNPSARISVKLVSEAGVGVIASGVVKGHADHVLISGHDGGTGASRWTGIKNAGLPWELGLAETHQTLVANDLRGRTVLQTDGQLKTGRDVAIAALLGAEEFGFSTAPLITLGCIMMRKCHKNTCPVGIATQDPVLREKFSGEPEHVINFFFMLAEEFREIMSQLGFRTLNNMVGRSDMLEVDTEVLSNNEKLQNIDLSLLLRPAADIRPEAAQYCIKKQDHGLDMALDQKLIKLSKAALEKGRPVYIETPICNVNRAVGTMLSHEVTKRYNQAGLLAGTIHIKLSGSAGQSLGAFLCSGIMLELEGDSNDYVGKGLSGGKIVVYPPKGSRFDPKENRVIGNVALYGATTGEAYFNGMAAERFCVRNSGAKAVVEGIGDHGCEYMTGGTVVVLGKTGRNFAAGMSGGFAYVLDMDGKFHSRCNPELVDLDKVEEEEDILTLKMMIQQHQRHTNSQLARELLADFENLLPKFIKVFPRDYKRVLAKMKYDEASKEAFVSSAKVAEEQDEPELMEKDAFEELNKLAADFLNEKSIQKVESESAKRPTRVSNAVKHRGFVAYEREGVPYRDPNVRMNDWKEVMEESKPAVLLKTQSARCMDCGTPFCHQENSGCPLGNKIPEFNELVYQNRWHEALDRLLETNNFPEFTGRVCPAPCEGSCVLGIIENPVSVKNIECAIIDRAFEEGWMVPRPPSQRTGKSIAIVGSGPAGLAAADQLNRMGHSVTVYERADRIGGLMMYGVPNMKADKVDVVQRRVNLMADEGVKFVVNANVGIDPSYTLDRLQEDNDAIVLALGATKPRDLPVPGRELSGVHFAMDFLHANTKSLLDSDLQDSKYISAKGRKVVVIGGGDTGTDCIGTSIRHGCSSIVNLELLPQPPQTRAPGNPWPQWPRIFRVDYGHQEAAAKFGKDPRSYEVLTKRFFGDENGIVKGLEVVHVRWETDASGKLKFNEVEGSEEIIEADLVLLAMGFLGPESTVASKLGVEQDNRSNFKAEYGCFATNVDGVFAAGDCQRGQSLVVWAISEGRQAAVQVDKYLTSKDEDGGSRDLVKRDQDLAQKQQTVMT</sequence>
<accession>A0A0B0N5T0</accession>
<feature type="binding site" evidence="21">
    <location>
        <position position="1166"/>
    </location>
    <ligand>
        <name>[3Fe-4S] cluster</name>
        <dbReference type="ChEBI" id="CHEBI:21137"/>
    </ligand>
</feature>
<dbReference type="InterPro" id="IPR012220">
    <property type="entry name" value="Glu_synth_euk"/>
</dbReference>
<evidence type="ECO:0000256" key="22">
    <source>
        <dbReference type="SAM" id="MobiDB-lite"/>
    </source>
</evidence>
<dbReference type="Gene3D" id="3.60.20.10">
    <property type="entry name" value="Glutamine Phosphoribosylpyrophosphate, subunit 1, domain 1"/>
    <property type="match status" value="1"/>
</dbReference>
<dbReference type="Pfam" id="PF14691">
    <property type="entry name" value="Fer4_20"/>
    <property type="match status" value="1"/>
</dbReference>
<dbReference type="FunFam" id="3.40.50.720:FF:000113">
    <property type="entry name" value="Glutamate synthase [NADH], amyloplastic"/>
    <property type="match status" value="1"/>
</dbReference>
<comment type="cofactor">
    <cofactor evidence="21">
        <name>[3Fe-4S] cluster</name>
        <dbReference type="ChEBI" id="CHEBI:21137"/>
    </cofactor>
    <text evidence="21">Binds 1 [3Fe-4S] cluster.</text>
</comment>
<dbReference type="InterPro" id="IPR036485">
    <property type="entry name" value="Glu_synth_asu_C_sf"/>
</dbReference>
<comment type="cofactor">
    <cofactor evidence="2">
        <name>FAD</name>
        <dbReference type="ChEBI" id="CHEBI:57692"/>
    </cofactor>
</comment>
<dbReference type="FunFam" id="3.50.50.60:FF:000022">
    <property type="entry name" value="Glutamate synthase [NADH], amyloplastic"/>
    <property type="match status" value="1"/>
</dbReference>
<dbReference type="EC" id="1.4.1.14" evidence="18"/>
<comment type="pathway">
    <text evidence="5">Amino-acid biosynthesis; L-glutamate biosynthesis via GLT pathway; L-glutamate from 2-oxoglutarate and L-glutamine (NAD(+) route): step 1/1.</text>
</comment>
<keyword evidence="25" id="KW-1185">Reference proteome</keyword>
<dbReference type="CDD" id="cd02808">
    <property type="entry name" value="GltS_FMN"/>
    <property type="match status" value="1"/>
</dbReference>
<dbReference type="Gene3D" id="1.10.1060.10">
    <property type="entry name" value="Alpha-helical ferredoxin"/>
    <property type="match status" value="1"/>
</dbReference>
<dbReference type="FunFam" id="1.10.1060.10:FF:000009">
    <property type="entry name" value="Glutamate synthase 1 [NADH] chloroplastic"/>
    <property type="match status" value="1"/>
</dbReference>
<dbReference type="CDD" id="cd00982">
    <property type="entry name" value="gltB_C"/>
    <property type="match status" value="1"/>
</dbReference>
<feature type="active site" description="For GATase activity" evidence="20">
    <location>
        <position position="118"/>
    </location>
</feature>
<dbReference type="SUPFAM" id="SSF69336">
    <property type="entry name" value="Alpha subunit of glutamate synthase, C-terminal domain"/>
    <property type="match status" value="1"/>
</dbReference>
<feature type="region of interest" description="Disordered" evidence="22">
    <location>
        <begin position="933"/>
        <end position="960"/>
    </location>
</feature>
<comment type="pathway">
    <text evidence="4">Nitrogen metabolism.</text>
</comment>
<dbReference type="Pfam" id="PF01645">
    <property type="entry name" value="Glu_synthase"/>
    <property type="match status" value="1"/>
</dbReference>
<dbReference type="Proteomes" id="UP000032142">
    <property type="component" value="Unassembled WGS sequence"/>
</dbReference>
<dbReference type="Pfam" id="PF01493">
    <property type="entry name" value="GXGXG"/>
    <property type="match status" value="1"/>
</dbReference>
<evidence type="ECO:0000256" key="14">
    <source>
        <dbReference type="ARBA" id="ARBA00023004"/>
    </source>
</evidence>
<evidence type="ECO:0000256" key="16">
    <source>
        <dbReference type="ARBA" id="ARBA00023164"/>
    </source>
</evidence>
<dbReference type="CDD" id="cd00713">
    <property type="entry name" value="GltS"/>
    <property type="match status" value="1"/>
</dbReference>
<dbReference type="InterPro" id="IPR051394">
    <property type="entry name" value="Glutamate_Synthase"/>
</dbReference>
<dbReference type="Gene3D" id="3.50.50.60">
    <property type="entry name" value="FAD/NAD(P)-binding domain"/>
    <property type="match status" value="1"/>
</dbReference>
<evidence type="ECO:0000256" key="4">
    <source>
        <dbReference type="ARBA" id="ARBA00004909"/>
    </source>
</evidence>
<evidence type="ECO:0000256" key="20">
    <source>
        <dbReference type="PIRSR" id="PIRSR000187-1"/>
    </source>
</evidence>
<dbReference type="InterPro" id="IPR029055">
    <property type="entry name" value="Ntn_hydrolases_N"/>
</dbReference>
<dbReference type="SUPFAM" id="SSF46548">
    <property type="entry name" value="alpha-helical ferredoxin"/>
    <property type="match status" value="1"/>
</dbReference>
<dbReference type="FunFam" id="3.60.20.10:FF:000043">
    <property type="entry name" value="Glutamate synthase 1 [NADH] chloroplastic"/>
    <property type="match status" value="1"/>
</dbReference>
<dbReference type="InterPro" id="IPR028261">
    <property type="entry name" value="DPD_II"/>
</dbReference>
<dbReference type="Pfam" id="PF04898">
    <property type="entry name" value="Glu_syn_central"/>
    <property type="match status" value="1"/>
</dbReference>
<evidence type="ECO:0000256" key="21">
    <source>
        <dbReference type="PIRSR" id="PIRSR000187-2"/>
    </source>
</evidence>
<evidence type="ECO:0000256" key="15">
    <source>
        <dbReference type="ARBA" id="ARBA00023014"/>
    </source>
</evidence>
<feature type="binding site" evidence="21">
    <location>
        <position position="1155"/>
    </location>
    <ligand>
        <name>[3Fe-4S] cluster</name>
        <dbReference type="ChEBI" id="CHEBI:21137"/>
    </ligand>
</feature>
<keyword evidence="16" id="KW-0314">Glutamate biosynthesis</keyword>
<dbReference type="InterPro" id="IPR002489">
    <property type="entry name" value="Glu_synth_asu_C"/>
</dbReference>
<dbReference type="InterPro" id="IPR002932">
    <property type="entry name" value="Glu_synthdom"/>
</dbReference>
<evidence type="ECO:0000256" key="8">
    <source>
        <dbReference type="ARBA" id="ARBA00022630"/>
    </source>
</evidence>
<feature type="domain" description="Glutamine amidotransferase type-2" evidence="23">
    <location>
        <begin position="118"/>
        <end position="543"/>
    </location>
</feature>
<dbReference type="InterPro" id="IPR013785">
    <property type="entry name" value="Aldolase_TIM"/>
</dbReference>
<dbReference type="GO" id="GO:0016040">
    <property type="term" value="F:glutamate synthase (NADH) activity"/>
    <property type="evidence" value="ECO:0007669"/>
    <property type="project" value="UniProtKB-EC"/>
</dbReference>
<keyword evidence="7" id="KW-0028">Amino-acid biosynthesis</keyword>
<evidence type="ECO:0000256" key="5">
    <source>
        <dbReference type="ARBA" id="ARBA00004944"/>
    </source>
</evidence>
<comment type="cofactor">
    <cofactor evidence="1">
        <name>FMN</name>
        <dbReference type="ChEBI" id="CHEBI:58210"/>
    </cofactor>
</comment>
<gene>
    <name evidence="24" type="ORF">F383_04617</name>
</gene>
<dbReference type="SUPFAM" id="SSF51905">
    <property type="entry name" value="FAD/NAD(P)-binding domain"/>
    <property type="match status" value="1"/>
</dbReference>
<dbReference type="InterPro" id="IPR006005">
    <property type="entry name" value="Glut_synth_ssu1"/>
</dbReference>
<evidence type="ECO:0000256" key="11">
    <source>
        <dbReference type="ARBA" id="ARBA00022827"/>
    </source>
</evidence>
<comment type="catalytic activity">
    <reaction evidence="19">
        <text>2 L-glutamate + NAD(+) = L-glutamine + 2-oxoglutarate + NADH + H(+)</text>
        <dbReference type="Rhea" id="RHEA:13753"/>
        <dbReference type="ChEBI" id="CHEBI:15378"/>
        <dbReference type="ChEBI" id="CHEBI:16810"/>
        <dbReference type="ChEBI" id="CHEBI:29985"/>
        <dbReference type="ChEBI" id="CHEBI:57540"/>
        <dbReference type="ChEBI" id="CHEBI:57945"/>
        <dbReference type="ChEBI" id="CHEBI:58359"/>
        <dbReference type="EC" id="1.4.1.14"/>
    </reaction>
</comment>
<dbReference type="GO" id="GO:0097054">
    <property type="term" value="P:L-glutamate biosynthetic process"/>
    <property type="evidence" value="ECO:0007669"/>
    <property type="project" value="UniProtKB-UniPathway"/>
</dbReference>
<keyword evidence="11" id="KW-0274">FAD</keyword>
<evidence type="ECO:0000259" key="23">
    <source>
        <dbReference type="PROSITE" id="PS51278"/>
    </source>
</evidence>
<evidence type="ECO:0000256" key="3">
    <source>
        <dbReference type="ARBA" id="ARBA00004802"/>
    </source>
</evidence>
<dbReference type="Pfam" id="PF07992">
    <property type="entry name" value="Pyr_redox_2"/>
    <property type="match status" value="1"/>
</dbReference>
<dbReference type="PROSITE" id="PS51278">
    <property type="entry name" value="GATASE_TYPE_2"/>
    <property type="match status" value="1"/>
</dbReference>
<dbReference type="GO" id="GO:0005506">
    <property type="term" value="F:iron ion binding"/>
    <property type="evidence" value="ECO:0007669"/>
    <property type="project" value="InterPro"/>
</dbReference>
<dbReference type="PANTHER" id="PTHR43100:SF1">
    <property type="entry name" value="GLUTAMATE SYNTHASE [NADPH] SMALL CHAIN"/>
    <property type="match status" value="1"/>
</dbReference>
<dbReference type="InterPro" id="IPR023753">
    <property type="entry name" value="FAD/NAD-binding_dom"/>
</dbReference>
<dbReference type="GO" id="GO:0051538">
    <property type="term" value="F:3 iron, 4 sulfur cluster binding"/>
    <property type="evidence" value="ECO:0007669"/>
    <property type="project" value="UniProtKB-KW"/>
</dbReference>
<dbReference type="Gene3D" id="2.160.20.60">
    <property type="entry name" value="Glutamate synthase, alpha subunit, C-terminal domain"/>
    <property type="match status" value="1"/>
</dbReference>
<comment type="similarity">
    <text evidence="6">Belongs to the glutamate synthase family.</text>
</comment>
<dbReference type="PANTHER" id="PTHR43100">
    <property type="entry name" value="GLUTAMATE SYNTHASE [NADPH] SMALL CHAIN"/>
    <property type="match status" value="1"/>
</dbReference>
<dbReference type="GO" id="GO:0050660">
    <property type="term" value="F:flavin adenine dinucleotide binding"/>
    <property type="evidence" value="ECO:0007669"/>
    <property type="project" value="InterPro"/>
</dbReference>
<dbReference type="InterPro" id="IPR017932">
    <property type="entry name" value="GATase_2_dom"/>
</dbReference>
<organism evidence="24 25">
    <name type="scientific">Gossypium arboreum</name>
    <name type="common">Tree cotton</name>
    <name type="synonym">Gossypium nanking</name>
    <dbReference type="NCBI Taxonomy" id="29729"/>
    <lineage>
        <taxon>Eukaryota</taxon>
        <taxon>Viridiplantae</taxon>
        <taxon>Streptophyta</taxon>
        <taxon>Embryophyta</taxon>
        <taxon>Tracheophyta</taxon>
        <taxon>Spermatophyta</taxon>
        <taxon>Magnoliopsida</taxon>
        <taxon>eudicotyledons</taxon>
        <taxon>Gunneridae</taxon>
        <taxon>Pentapetalae</taxon>
        <taxon>rosids</taxon>
        <taxon>malvids</taxon>
        <taxon>Malvales</taxon>
        <taxon>Malvaceae</taxon>
        <taxon>Malvoideae</taxon>
        <taxon>Gossypium</taxon>
    </lineage>
</organism>
<dbReference type="Gene3D" id="3.40.50.720">
    <property type="entry name" value="NAD(P)-binding Rossmann-like Domain"/>
    <property type="match status" value="1"/>
</dbReference>
<protein>
    <recommendedName>
        <fullName evidence="18">glutamate synthase (NADH)</fullName>
        <ecNumber evidence="18">1.4.1.14</ecNumber>
    </recommendedName>
</protein>
<dbReference type="UniPathway" id="UPA00045"/>
<evidence type="ECO:0000256" key="6">
    <source>
        <dbReference type="ARBA" id="ARBA00009716"/>
    </source>
</evidence>